<proteinExistence type="predicted"/>
<dbReference type="Gene3D" id="3.30.2000.30">
    <property type="match status" value="1"/>
</dbReference>
<evidence type="ECO:0000313" key="2">
    <source>
        <dbReference type="Proteomes" id="UP000249229"/>
    </source>
</evidence>
<gene>
    <name evidence="1" type="ORF">DI544_04315</name>
</gene>
<protein>
    <recommendedName>
        <fullName evidence="3">DUF3168 domain-containing protein</fullName>
    </recommendedName>
</protein>
<sequence>MSAAATLRAAVLARMRADVAVTRVFEDARAKGTVPFLTLRELSAGDWGTKDRAGRDLRVGVAVRDEGESGARCAGLAAQAEAALLALGRDIPGWRIVTVAPVRNALLAEGAGRWVALVDVRVRMMEEN</sequence>
<evidence type="ECO:0008006" key="3">
    <source>
        <dbReference type="Google" id="ProtNLM"/>
    </source>
</evidence>
<dbReference type="EMBL" id="QFQI01000002">
    <property type="protein sequence ID" value="PZQ61850.1"/>
    <property type="molecule type" value="Genomic_DNA"/>
</dbReference>
<reference evidence="1 2" key="1">
    <citation type="submission" date="2017-08" db="EMBL/GenBank/DDBJ databases">
        <title>Infants hospitalized years apart are colonized by the same room-sourced microbial strains.</title>
        <authorList>
            <person name="Brooks B."/>
            <person name="Olm M.R."/>
            <person name="Firek B.A."/>
            <person name="Baker R."/>
            <person name="Thomas B.C."/>
            <person name="Morowitz M.J."/>
            <person name="Banfield J.F."/>
        </authorList>
    </citation>
    <scope>NUCLEOTIDE SEQUENCE [LARGE SCALE GENOMIC DNA]</scope>
    <source>
        <strain evidence="1">S2_005_001_R1_22</strain>
    </source>
</reference>
<evidence type="ECO:0000313" key="1">
    <source>
        <dbReference type="EMBL" id="PZQ61850.1"/>
    </source>
</evidence>
<comment type="caution">
    <text evidence="1">The sequence shown here is derived from an EMBL/GenBank/DDBJ whole genome shotgun (WGS) entry which is preliminary data.</text>
</comment>
<dbReference type="AlphaFoldDB" id="A0A2W5REW4"/>
<dbReference type="InterPro" id="IPR021508">
    <property type="entry name" value="Gp17-like"/>
</dbReference>
<name>A0A2W5REW4_9SPHN</name>
<dbReference type="Proteomes" id="UP000249229">
    <property type="component" value="Unassembled WGS sequence"/>
</dbReference>
<dbReference type="InterPro" id="IPR053745">
    <property type="entry name" value="Viral_Tail_Comp_sf"/>
</dbReference>
<organism evidence="1 2">
    <name type="scientific">Sphingomonas taxi</name>
    <dbReference type="NCBI Taxonomy" id="1549858"/>
    <lineage>
        <taxon>Bacteria</taxon>
        <taxon>Pseudomonadati</taxon>
        <taxon>Pseudomonadota</taxon>
        <taxon>Alphaproteobacteria</taxon>
        <taxon>Sphingomonadales</taxon>
        <taxon>Sphingomonadaceae</taxon>
        <taxon>Sphingomonas</taxon>
    </lineage>
</organism>
<dbReference type="Pfam" id="PF11367">
    <property type="entry name" value="Tail_completion_gp17"/>
    <property type="match status" value="1"/>
</dbReference>
<accession>A0A2W5REW4</accession>